<proteinExistence type="predicted"/>
<dbReference type="InterPro" id="IPR002586">
    <property type="entry name" value="CobQ/CobB/MinD/ParA_Nub-bd_dom"/>
</dbReference>
<dbReference type="InterPro" id="IPR050678">
    <property type="entry name" value="DNA_Partitioning_ATPase"/>
</dbReference>
<evidence type="ECO:0000259" key="1">
    <source>
        <dbReference type="Pfam" id="PF01656"/>
    </source>
</evidence>
<gene>
    <name evidence="3" type="ORF">DVZ84_31440</name>
</gene>
<evidence type="ECO:0000259" key="2">
    <source>
        <dbReference type="Pfam" id="PF13614"/>
    </source>
</evidence>
<dbReference type="Proteomes" id="UP000253742">
    <property type="component" value="Unassembled WGS sequence"/>
</dbReference>
<dbReference type="RefSeq" id="WP_114532192.1">
    <property type="nucleotide sequence ID" value="NZ_QQBH01000030.1"/>
</dbReference>
<accession>A0A369V3E4</accession>
<feature type="domain" description="CobQ/CobB/MinD/ParA nucleotide binding" evidence="1">
    <location>
        <begin position="115"/>
        <end position="148"/>
    </location>
</feature>
<dbReference type="OrthoDB" id="4141202at2"/>
<name>A0A369V3E4_9ACTN</name>
<dbReference type="PANTHER" id="PTHR13696:SF99">
    <property type="entry name" value="COBYRINIC ACID AC-DIAMIDE SYNTHASE"/>
    <property type="match status" value="1"/>
</dbReference>
<evidence type="ECO:0000313" key="4">
    <source>
        <dbReference type="Proteomes" id="UP000253742"/>
    </source>
</evidence>
<feature type="domain" description="AAA" evidence="2">
    <location>
        <begin position="180"/>
        <end position="299"/>
    </location>
</feature>
<dbReference type="InterPro" id="IPR025669">
    <property type="entry name" value="AAA_dom"/>
</dbReference>
<dbReference type="SUPFAM" id="SSF52540">
    <property type="entry name" value="P-loop containing nucleoside triphosphate hydrolases"/>
    <property type="match status" value="2"/>
</dbReference>
<sequence>MVTPSPSGDREKVVSKLPAWLRRDLKVRAAQLDVDIQDAVSQGIEMWQASNGDLDSIDTAGGVAWSSWLPPGQWAALKETCATREMPLVQGLAQSVALWLHTHSAPPPTPYARRIVVCNQKGGVGKTTVAAGLAGACAEDTALQVLVAAEDTARQAFDGKGLSNEEIDLLRDDETHPGLGLRVLLVDYDPQGHLTQQLGLPFIGIDDPSLAKYMAGTLRTGSVRDLIVTVEDRRFGGRLDVLPSCADAFLLDVMIAMDRNRQATLERVLEPLEADYDVIIVDGPPSLGVGMDAGIYYARRRENEAPGNSGVLIPVQAEDSSGDAYTLLRNQIDSGQVDWRIQVDDLGLVVNLYDARDGYVVTSSLEAWRQLKEPRMIGVINRLKEQREAVRNRQSLMSYAPSSQQAKVMRRIAREIV</sequence>
<dbReference type="AlphaFoldDB" id="A0A369V3E4"/>
<dbReference type="Gene3D" id="3.40.50.300">
    <property type="entry name" value="P-loop containing nucleotide triphosphate hydrolases"/>
    <property type="match status" value="1"/>
</dbReference>
<comment type="caution">
    <text evidence="3">The sequence shown here is derived from an EMBL/GenBank/DDBJ whole genome shotgun (WGS) entry which is preliminary data.</text>
</comment>
<reference evidence="3 4" key="1">
    <citation type="submission" date="2018-07" db="EMBL/GenBank/DDBJ databases">
        <title>Genome guided investigation of antibiotics producing actinomycetales strain isolated from a Macau mangrove ecosystem.</title>
        <authorList>
            <person name="Hu D."/>
        </authorList>
    </citation>
    <scope>NUCLEOTIDE SEQUENCE [LARGE SCALE GENOMIC DNA]</scope>
    <source>
        <strain evidence="3 4">2297</strain>
    </source>
</reference>
<dbReference type="EMBL" id="QQBH01000030">
    <property type="protein sequence ID" value="RDD85059.1"/>
    <property type="molecule type" value="Genomic_DNA"/>
</dbReference>
<organism evidence="3 4">
    <name type="scientific">Streptomyces parvulus</name>
    <dbReference type="NCBI Taxonomy" id="146923"/>
    <lineage>
        <taxon>Bacteria</taxon>
        <taxon>Bacillati</taxon>
        <taxon>Actinomycetota</taxon>
        <taxon>Actinomycetes</taxon>
        <taxon>Kitasatosporales</taxon>
        <taxon>Streptomycetaceae</taxon>
        <taxon>Streptomyces</taxon>
    </lineage>
</organism>
<dbReference type="InterPro" id="IPR027417">
    <property type="entry name" value="P-loop_NTPase"/>
</dbReference>
<evidence type="ECO:0000313" key="3">
    <source>
        <dbReference type="EMBL" id="RDD85059.1"/>
    </source>
</evidence>
<dbReference type="Pfam" id="PF13614">
    <property type="entry name" value="AAA_31"/>
    <property type="match status" value="1"/>
</dbReference>
<protein>
    <submittedName>
        <fullName evidence="3">ParA family protein</fullName>
    </submittedName>
</protein>
<dbReference type="PANTHER" id="PTHR13696">
    <property type="entry name" value="P-LOOP CONTAINING NUCLEOSIDE TRIPHOSPHATE HYDROLASE"/>
    <property type="match status" value="1"/>
</dbReference>
<dbReference type="CDD" id="cd02042">
    <property type="entry name" value="ParAB_family"/>
    <property type="match status" value="1"/>
</dbReference>
<dbReference type="Pfam" id="PF01656">
    <property type="entry name" value="CbiA"/>
    <property type="match status" value="1"/>
</dbReference>